<accession>A0ABQ2HCQ7</accession>
<evidence type="ECO:0000313" key="2">
    <source>
        <dbReference type="Proteomes" id="UP000597656"/>
    </source>
</evidence>
<dbReference type="RefSeq" id="WP_189153135.1">
    <property type="nucleotide sequence ID" value="NZ_BMNC01000001.1"/>
</dbReference>
<gene>
    <name evidence="1" type="ORF">GCM10011609_07850</name>
</gene>
<sequence>MNGRRAAVTRARDLCRIAAADSPDPNAAVVLLANAVNTCFYPGDTTTGVELAHEIEALLDHVTTSTARGLGQMAAGVARILANQGGADQIRAAVALLTESGLLRDDRRRLSWLMIGPLYLRDADSGAA</sequence>
<organism evidence="1 2">
    <name type="scientific">Lentzea pudingi</name>
    <dbReference type="NCBI Taxonomy" id="1789439"/>
    <lineage>
        <taxon>Bacteria</taxon>
        <taxon>Bacillati</taxon>
        <taxon>Actinomycetota</taxon>
        <taxon>Actinomycetes</taxon>
        <taxon>Pseudonocardiales</taxon>
        <taxon>Pseudonocardiaceae</taxon>
        <taxon>Lentzea</taxon>
    </lineage>
</organism>
<protein>
    <submittedName>
        <fullName evidence="1">Uncharacterized protein</fullName>
    </submittedName>
</protein>
<dbReference type="EMBL" id="BMNC01000001">
    <property type="protein sequence ID" value="GGM74421.1"/>
    <property type="molecule type" value="Genomic_DNA"/>
</dbReference>
<evidence type="ECO:0000313" key="1">
    <source>
        <dbReference type="EMBL" id="GGM74421.1"/>
    </source>
</evidence>
<name>A0ABQ2HCQ7_9PSEU</name>
<proteinExistence type="predicted"/>
<dbReference type="Proteomes" id="UP000597656">
    <property type="component" value="Unassembled WGS sequence"/>
</dbReference>
<comment type="caution">
    <text evidence="1">The sequence shown here is derived from an EMBL/GenBank/DDBJ whole genome shotgun (WGS) entry which is preliminary data.</text>
</comment>
<keyword evidence="2" id="KW-1185">Reference proteome</keyword>
<reference evidence="2" key="1">
    <citation type="journal article" date="2019" name="Int. J. Syst. Evol. Microbiol.">
        <title>The Global Catalogue of Microorganisms (GCM) 10K type strain sequencing project: providing services to taxonomists for standard genome sequencing and annotation.</title>
        <authorList>
            <consortium name="The Broad Institute Genomics Platform"/>
            <consortium name="The Broad Institute Genome Sequencing Center for Infectious Disease"/>
            <person name="Wu L."/>
            <person name="Ma J."/>
        </authorList>
    </citation>
    <scope>NUCLEOTIDE SEQUENCE [LARGE SCALE GENOMIC DNA]</scope>
    <source>
        <strain evidence="2">CGMCC 4.7319</strain>
    </source>
</reference>